<dbReference type="EMBL" id="CP036274">
    <property type="protein sequence ID" value="QDU25343.1"/>
    <property type="molecule type" value="Genomic_DNA"/>
</dbReference>
<dbReference type="KEGG" id="aagg:ETAA8_04080"/>
<organism evidence="2 3">
    <name type="scientific">Anatilimnocola aggregata</name>
    <dbReference type="NCBI Taxonomy" id="2528021"/>
    <lineage>
        <taxon>Bacteria</taxon>
        <taxon>Pseudomonadati</taxon>
        <taxon>Planctomycetota</taxon>
        <taxon>Planctomycetia</taxon>
        <taxon>Pirellulales</taxon>
        <taxon>Pirellulaceae</taxon>
        <taxon>Anatilimnocola</taxon>
    </lineage>
</organism>
<dbReference type="Proteomes" id="UP000315017">
    <property type="component" value="Chromosome"/>
</dbReference>
<proteinExistence type="predicted"/>
<keyword evidence="1" id="KW-0812">Transmembrane</keyword>
<sequence length="65" mass="7222">MDKPHTSVAPIFVAIVLLLLQVLYVGSYLALVQPEGDFVDLPTGGYYVSHYRIPGTLPSKFFRPL</sequence>
<keyword evidence="1" id="KW-0472">Membrane</keyword>
<name>A0A517Y516_9BACT</name>
<evidence type="ECO:0000313" key="3">
    <source>
        <dbReference type="Proteomes" id="UP000315017"/>
    </source>
</evidence>
<evidence type="ECO:0000256" key="1">
    <source>
        <dbReference type="SAM" id="Phobius"/>
    </source>
</evidence>
<protein>
    <submittedName>
        <fullName evidence="2">Uncharacterized protein</fullName>
    </submittedName>
</protein>
<dbReference type="RefSeq" id="WP_145084137.1">
    <property type="nucleotide sequence ID" value="NZ_CP036274.1"/>
</dbReference>
<keyword evidence="1" id="KW-1133">Transmembrane helix</keyword>
<feature type="transmembrane region" description="Helical" evidence="1">
    <location>
        <begin position="12"/>
        <end position="31"/>
    </location>
</feature>
<evidence type="ECO:0000313" key="2">
    <source>
        <dbReference type="EMBL" id="QDU25343.1"/>
    </source>
</evidence>
<gene>
    <name evidence="2" type="ORF">ETAA8_04080</name>
</gene>
<reference evidence="2 3" key="1">
    <citation type="submission" date="2019-02" db="EMBL/GenBank/DDBJ databases">
        <title>Deep-cultivation of Planctomycetes and their phenomic and genomic characterization uncovers novel biology.</title>
        <authorList>
            <person name="Wiegand S."/>
            <person name="Jogler M."/>
            <person name="Boedeker C."/>
            <person name="Pinto D."/>
            <person name="Vollmers J."/>
            <person name="Rivas-Marin E."/>
            <person name="Kohn T."/>
            <person name="Peeters S.H."/>
            <person name="Heuer A."/>
            <person name="Rast P."/>
            <person name="Oberbeckmann S."/>
            <person name="Bunk B."/>
            <person name="Jeske O."/>
            <person name="Meyerdierks A."/>
            <person name="Storesund J.E."/>
            <person name="Kallscheuer N."/>
            <person name="Luecker S."/>
            <person name="Lage O.M."/>
            <person name="Pohl T."/>
            <person name="Merkel B.J."/>
            <person name="Hornburger P."/>
            <person name="Mueller R.-W."/>
            <person name="Bruemmer F."/>
            <person name="Labrenz M."/>
            <person name="Spormann A.M."/>
            <person name="Op den Camp H."/>
            <person name="Overmann J."/>
            <person name="Amann R."/>
            <person name="Jetten M.S.M."/>
            <person name="Mascher T."/>
            <person name="Medema M.H."/>
            <person name="Devos D.P."/>
            <person name="Kaster A.-K."/>
            <person name="Ovreas L."/>
            <person name="Rohde M."/>
            <person name="Galperin M.Y."/>
            <person name="Jogler C."/>
        </authorList>
    </citation>
    <scope>NUCLEOTIDE SEQUENCE [LARGE SCALE GENOMIC DNA]</scope>
    <source>
        <strain evidence="2 3">ETA_A8</strain>
    </source>
</reference>
<dbReference type="AlphaFoldDB" id="A0A517Y516"/>
<accession>A0A517Y516</accession>
<keyword evidence="3" id="KW-1185">Reference proteome</keyword>